<dbReference type="InterPro" id="IPR005673">
    <property type="entry name" value="ABC_phos-bd_PstS"/>
</dbReference>
<dbReference type="GO" id="GO:0035435">
    <property type="term" value="P:phosphate ion transmembrane transport"/>
    <property type="evidence" value="ECO:0007669"/>
    <property type="project" value="InterPro"/>
</dbReference>
<accession>A0A6J6BPF9</accession>
<dbReference type="InterPro" id="IPR024370">
    <property type="entry name" value="PBP_domain"/>
</dbReference>
<organism evidence="5">
    <name type="scientific">freshwater metagenome</name>
    <dbReference type="NCBI Taxonomy" id="449393"/>
    <lineage>
        <taxon>unclassified sequences</taxon>
        <taxon>metagenomes</taxon>
        <taxon>ecological metagenomes</taxon>
    </lineage>
</organism>
<name>A0A6J6BPF9_9ZZZZ</name>
<protein>
    <submittedName>
        <fullName evidence="5">Unannotated protein</fullName>
    </submittedName>
</protein>
<dbReference type="Gene3D" id="3.40.190.10">
    <property type="entry name" value="Periplasmic binding protein-like II"/>
    <property type="match status" value="2"/>
</dbReference>
<proteinExistence type="inferred from homology"/>
<dbReference type="AlphaFoldDB" id="A0A6J6BPF9"/>
<dbReference type="PANTHER" id="PTHR42996">
    <property type="entry name" value="PHOSPHATE-BINDING PROTEIN PSTS"/>
    <property type="match status" value="1"/>
</dbReference>
<dbReference type="EMBL" id="CAEZSQ010000033">
    <property type="protein sequence ID" value="CAB4540537.1"/>
    <property type="molecule type" value="Genomic_DNA"/>
</dbReference>
<comment type="similarity">
    <text evidence="1">Belongs to the PstS family.</text>
</comment>
<dbReference type="SUPFAM" id="SSF53850">
    <property type="entry name" value="Periplasmic binding protein-like II"/>
    <property type="match status" value="1"/>
</dbReference>
<evidence type="ECO:0000256" key="1">
    <source>
        <dbReference type="ARBA" id="ARBA00008725"/>
    </source>
</evidence>
<dbReference type="PANTHER" id="PTHR42996:SF1">
    <property type="entry name" value="PHOSPHATE-BINDING PROTEIN PSTS"/>
    <property type="match status" value="1"/>
</dbReference>
<dbReference type="PIRSF" id="PIRSF002756">
    <property type="entry name" value="PstS"/>
    <property type="match status" value="1"/>
</dbReference>
<feature type="domain" description="PBP" evidence="4">
    <location>
        <begin position="27"/>
        <end position="339"/>
    </location>
</feature>
<sequence length="381" mass="39236">MRISSISKVAILATAAVVAITPSAVAYDLTSAGATSVSTFLEKCKVDYQKATGDTLSHAGGGSGAGKTAINAGTKDMAFSDSANTTAPAGVFHIPAAVWPIGIAYNLNNSATKPLQLSVTTIAKIFSGQITRWNDPAIVADTQRARSIPVYKVSGGKNVLDAKGAPVVDHYRTLTIPMTMPNKPITVIYRGSTSGTTNNFTSALAGVAPTVWTKAGNDSFVTSNPLDVSTRPGIFQAASGSDGVAALAAKQKYSIAYIETGFISANPALKAAVVINNAGKTVNPDVSGAQAMFAVSTLDAATGLIKWNYATTDADAYPFTAGTYAMVKSNYGKADLAAAVKKQVEYMAFNCSTTVTNQGMIPIAKTSPLGKAILNLTAKIG</sequence>
<reference evidence="5" key="1">
    <citation type="submission" date="2020-05" db="EMBL/GenBank/DDBJ databases">
        <authorList>
            <person name="Chiriac C."/>
            <person name="Salcher M."/>
            <person name="Ghai R."/>
            <person name="Kavagutti S V."/>
        </authorList>
    </citation>
    <scope>NUCLEOTIDE SEQUENCE</scope>
</reference>
<dbReference type="Pfam" id="PF12849">
    <property type="entry name" value="PBP_like_2"/>
    <property type="match status" value="1"/>
</dbReference>
<keyword evidence="3" id="KW-0592">Phosphate transport</keyword>
<dbReference type="GO" id="GO:0043190">
    <property type="term" value="C:ATP-binding cassette (ABC) transporter complex"/>
    <property type="evidence" value="ECO:0007669"/>
    <property type="project" value="InterPro"/>
</dbReference>
<evidence type="ECO:0000313" key="5">
    <source>
        <dbReference type="EMBL" id="CAB4540537.1"/>
    </source>
</evidence>
<dbReference type="GO" id="GO:0042301">
    <property type="term" value="F:phosphate ion binding"/>
    <property type="evidence" value="ECO:0007669"/>
    <property type="project" value="InterPro"/>
</dbReference>
<gene>
    <name evidence="5" type="ORF">UFOPK1458_00254</name>
</gene>
<evidence type="ECO:0000256" key="2">
    <source>
        <dbReference type="ARBA" id="ARBA00022448"/>
    </source>
</evidence>
<evidence type="ECO:0000259" key="4">
    <source>
        <dbReference type="Pfam" id="PF12849"/>
    </source>
</evidence>
<keyword evidence="2" id="KW-0813">Transport</keyword>
<dbReference type="InterPro" id="IPR050962">
    <property type="entry name" value="Phosphate-bind_PstS"/>
</dbReference>
<evidence type="ECO:0000256" key="3">
    <source>
        <dbReference type="ARBA" id="ARBA00022592"/>
    </source>
</evidence>